<evidence type="ECO:0000256" key="1">
    <source>
        <dbReference type="ARBA" id="ARBA00008361"/>
    </source>
</evidence>
<dbReference type="GeneID" id="77007484"/>
<gene>
    <name evidence="5" type="ORF">DJ90_1573</name>
</gene>
<dbReference type="GO" id="GO:0032259">
    <property type="term" value="P:methylation"/>
    <property type="evidence" value="ECO:0007669"/>
    <property type="project" value="UniProtKB-KW"/>
</dbReference>
<dbReference type="InterPro" id="IPR051052">
    <property type="entry name" value="Diverse_substrate_MTase"/>
</dbReference>
<dbReference type="GO" id="GO:0008757">
    <property type="term" value="F:S-adenosylmethionine-dependent methyltransferase activity"/>
    <property type="evidence" value="ECO:0007669"/>
    <property type="project" value="InterPro"/>
</dbReference>
<accession>A0A090ZC92</accession>
<dbReference type="InterPro" id="IPR029063">
    <property type="entry name" value="SAM-dependent_MTases_sf"/>
</dbReference>
<dbReference type="RefSeq" id="WP_036623314.1">
    <property type="nucleotide sequence ID" value="NZ_BGML01000026.1"/>
</dbReference>
<reference evidence="5 6" key="1">
    <citation type="submission" date="2014-04" db="EMBL/GenBank/DDBJ databases">
        <authorList>
            <person name="Bishop-Lilly K.A."/>
            <person name="Broomall S.M."/>
            <person name="Chain P.S."/>
            <person name="Chertkov O."/>
            <person name="Coyne S.R."/>
            <person name="Daligault H.E."/>
            <person name="Davenport K.W."/>
            <person name="Erkkila T."/>
            <person name="Frey K.G."/>
            <person name="Gibbons H.S."/>
            <person name="Gu W."/>
            <person name="Jaissle J."/>
            <person name="Johnson S.L."/>
            <person name="Koroleva G.I."/>
            <person name="Ladner J.T."/>
            <person name="Lo C.-C."/>
            <person name="Minogue T.D."/>
            <person name="Munk C."/>
            <person name="Palacios G.F."/>
            <person name="Redden C.L."/>
            <person name="Rosenzweig C.N."/>
            <person name="Scholz M.B."/>
            <person name="Teshima H."/>
            <person name="Xu Y."/>
        </authorList>
    </citation>
    <scope>NUCLEOTIDE SEQUENCE [LARGE SCALE GENOMIC DNA]</scope>
    <source>
        <strain evidence="5 6">8244</strain>
    </source>
</reference>
<dbReference type="PANTHER" id="PTHR44942">
    <property type="entry name" value="METHYLTRANSF_11 DOMAIN-CONTAINING PROTEIN"/>
    <property type="match status" value="1"/>
</dbReference>
<dbReference type="InterPro" id="IPR013216">
    <property type="entry name" value="Methyltransf_11"/>
</dbReference>
<evidence type="ECO:0000313" key="6">
    <source>
        <dbReference type="Proteomes" id="UP000029278"/>
    </source>
</evidence>
<comment type="similarity">
    <text evidence="1">Belongs to the methyltransferase superfamily.</text>
</comment>
<proteinExistence type="inferred from homology"/>
<evidence type="ECO:0000256" key="3">
    <source>
        <dbReference type="ARBA" id="ARBA00022679"/>
    </source>
</evidence>
<dbReference type="HOGENOM" id="CLU_049344_7_1_9"/>
<keyword evidence="2 5" id="KW-0489">Methyltransferase</keyword>
<dbReference type="PATRIC" id="fig|44252.3.peg.3194"/>
<feature type="domain" description="Methyltransferase type 11" evidence="4">
    <location>
        <begin position="42"/>
        <end position="134"/>
    </location>
</feature>
<dbReference type="SUPFAM" id="SSF53335">
    <property type="entry name" value="S-adenosyl-L-methionine-dependent methyltransferases"/>
    <property type="match status" value="1"/>
</dbReference>
<dbReference type="AlphaFoldDB" id="A0A090ZC92"/>
<comment type="caution">
    <text evidence="5">The sequence shown here is derived from an EMBL/GenBank/DDBJ whole genome shotgun (WGS) entry which is preliminary data.</text>
</comment>
<dbReference type="Pfam" id="PF08241">
    <property type="entry name" value="Methyltransf_11"/>
    <property type="match status" value="1"/>
</dbReference>
<dbReference type="EMBL" id="JMQA01000029">
    <property type="protein sequence ID" value="KFN08252.1"/>
    <property type="molecule type" value="Genomic_DNA"/>
</dbReference>
<name>A0A090ZC92_PAEMA</name>
<protein>
    <submittedName>
        <fullName evidence="5">Methyltransferase domain protein</fullName>
    </submittedName>
</protein>
<evidence type="ECO:0000259" key="4">
    <source>
        <dbReference type="Pfam" id="PF08241"/>
    </source>
</evidence>
<dbReference type="PANTHER" id="PTHR44942:SF4">
    <property type="entry name" value="METHYLTRANSFERASE TYPE 11 DOMAIN-CONTAINING PROTEIN"/>
    <property type="match status" value="1"/>
</dbReference>
<evidence type="ECO:0000256" key="2">
    <source>
        <dbReference type="ARBA" id="ARBA00022603"/>
    </source>
</evidence>
<keyword evidence="6" id="KW-1185">Reference proteome</keyword>
<dbReference type="Gene3D" id="3.40.50.150">
    <property type="entry name" value="Vaccinia Virus protein VP39"/>
    <property type="match status" value="1"/>
</dbReference>
<organism evidence="5 6">
    <name type="scientific">Paenibacillus macerans</name>
    <name type="common">Bacillus macerans</name>
    <dbReference type="NCBI Taxonomy" id="44252"/>
    <lineage>
        <taxon>Bacteria</taxon>
        <taxon>Bacillati</taxon>
        <taxon>Bacillota</taxon>
        <taxon>Bacilli</taxon>
        <taxon>Bacillales</taxon>
        <taxon>Paenibacillaceae</taxon>
        <taxon>Paenibacillus</taxon>
    </lineage>
</organism>
<dbReference type="OrthoDB" id="9797252at2"/>
<dbReference type="Proteomes" id="UP000029278">
    <property type="component" value="Unassembled WGS sequence"/>
</dbReference>
<keyword evidence="3 5" id="KW-0808">Transferase</keyword>
<evidence type="ECO:0000313" key="5">
    <source>
        <dbReference type="EMBL" id="KFN08252.1"/>
    </source>
</evidence>
<dbReference type="STRING" id="44252.DJ90_1573"/>
<sequence>MDLRLTFNEDVLNYDKMRPTYIEELFHDVIQFSNLDNSKTALEIGIGTGQATLPFLNTGCKVTAVELGEDLAKFSDQKFSKFANFNVINHDFESVVLDKNHFDLIYSATAFHWIPEEIGYTKVYQLLRNGGVLALFWNRPFPAKENDLHIAMQKIYDKYRPSSKKLPVVHSEEHCLEMVNTIKRYGFIDVNYKLYHQTRTFDAQNYVSLLRTYSDHRALQEDKRILFEEELIETINDYGGQINLNDTIDLYLARKPIY</sequence>
<dbReference type="CDD" id="cd02440">
    <property type="entry name" value="AdoMet_MTases"/>
    <property type="match status" value="1"/>
</dbReference>